<evidence type="ECO:0000256" key="6">
    <source>
        <dbReference type="ARBA" id="ARBA00023136"/>
    </source>
</evidence>
<keyword evidence="11" id="KW-1185">Reference proteome</keyword>
<comment type="similarity">
    <text evidence="3">Belongs to the VPS53 family.</text>
</comment>
<dbReference type="GO" id="GO:0005829">
    <property type="term" value="C:cytosol"/>
    <property type="evidence" value="ECO:0007669"/>
    <property type="project" value="GOC"/>
</dbReference>
<evidence type="ECO:0000256" key="7">
    <source>
        <dbReference type="SAM" id="MobiDB-lite"/>
    </source>
</evidence>
<protein>
    <recommendedName>
        <fullName evidence="12">Vps53 N-terminal domain-containing protein</fullName>
    </recommendedName>
</protein>
<feature type="compositionally biased region" description="Low complexity" evidence="7">
    <location>
        <begin position="815"/>
        <end position="833"/>
    </location>
</feature>
<keyword evidence="5" id="KW-0333">Golgi apparatus</keyword>
<comment type="caution">
    <text evidence="10">The sequence shown here is derived from an EMBL/GenBank/DDBJ whole genome shotgun (WGS) entry which is preliminary data.</text>
</comment>
<feature type="domain" description="Vps53 C-terminal" evidence="9">
    <location>
        <begin position="658"/>
        <end position="743"/>
    </location>
</feature>
<dbReference type="PANTHER" id="PTHR12820:SF0">
    <property type="entry name" value="VACUOLAR PROTEIN SORTING-ASSOCIATED PROTEIN 53 HOMOLOG"/>
    <property type="match status" value="1"/>
</dbReference>
<reference evidence="10 11" key="1">
    <citation type="submission" date="2016-08" db="EMBL/GenBank/DDBJ databases">
        <title>Whole genome shotgun sequence of Pichia membranifaciens KS47-1.</title>
        <authorList>
            <person name="Konishi M."/>
            <person name="Ishida M."/>
            <person name="Arakawa T."/>
            <person name="Kato Y."/>
            <person name="Horiuchi J."/>
        </authorList>
    </citation>
    <scope>NUCLEOTIDE SEQUENCE [LARGE SCALE GENOMIC DNA]</scope>
    <source>
        <strain evidence="10 11">KS47-1</strain>
    </source>
</reference>
<dbReference type="InterPro" id="IPR038260">
    <property type="entry name" value="Vps53_C_sf"/>
</dbReference>
<evidence type="ECO:0000256" key="5">
    <source>
        <dbReference type="ARBA" id="ARBA00023034"/>
    </source>
</evidence>
<organism evidence="10 11">
    <name type="scientific">Pichia membranifaciens</name>
    <dbReference type="NCBI Taxonomy" id="4926"/>
    <lineage>
        <taxon>Eukaryota</taxon>
        <taxon>Fungi</taxon>
        <taxon>Dikarya</taxon>
        <taxon>Ascomycota</taxon>
        <taxon>Saccharomycotina</taxon>
        <taxon>Pichiomycetes</taxon>
        <taxon>Pichiales</taxon>
        <taxon>Pichiaceae</taxon>
        <taxon>Pichia</taxon>
    </lineage>
</organism>
<dbReference type="InterPro" id="IPR031745">
    <property type="entry name" value="Vps53_C"/>
</dbReference>
<dbReference type="OrthoDB" id="10261632at2759"/>
<dbReference type="Proteomes" id="UP000186136">
    <property type="component" value="Unassembled WGS sequence"/>
</dbReference>
<keyword evidence="4" id="KW-0967">Endosome</keyword>
<evidence type="ECO:0008006" key="12">
    <source>
        <dbReference type="Google" id="ProtNLM"/>
    </source>
</evidence>
<dbReference type="PANTHER" id="PTHR12820">
    <property type="entry name" value="VACUOLAR SORTING PROTEIN 53"/>
    <property type="match status" value="1"/>
</dbReference>
<dbReference type="InterPro" id="IPR007234">
    <property type="entry name" value="Vps53_N"/>
</dbReference>
<feature type="compositionally biased region" description="Pro residues" evidence="7">
    <location>
        <begin position="840"/>
        <end position="849"/>
    </location>
</feature>
<dbReference type="Pfam" id="PF16854">
    <property type="entry name" value="VPS53_C"/>
    <property type="match status" value="1"/>
</dbReference>
<evidence type="ECO:0000259" key="8">
    <source>
        <dbReference type="Pfam" id="PF04100"/>
    </source>
</evidence>
<accession>A0A1Q2YC86</accession>
<dbReference type="Pfam" id="PF04100">
    <property type="entry name" value="Vps53_N"/>
    <property type="match status" value="1"/>
</dbReference>
<sequence length="915" mass="104483">MVVQSIKNEIIKSTADRNKRYSRNGEQDVGYGSVYGSTSDVNSPDYDPMIDIMELFDSPTALVDVNQLLKYTSAYESQLQAEIQKKRTEYRQMLIESGPDEGIDVLDGEVMKLLDSFQNMKSLAEVTGNTINSMTANIKTLDQSKKNLTFTMTTLKRLQMLITAYDRLDKQLEKQKQVKNYSEIKQLLGAVLELNEYFQDFKSIDEVNRLNKLISAMKNQIINDIFKDFEFEFNEELVNDKLIDACHILEILGDAYKEQLQTWYINTALKAITQIFRSSEEAGSLDNLSRRFIYFQNTLTNFETKHLSLFPRSWHMSLKLTEKFCSYTKNDLKEVLSKESRVKNSVDVNILLNSLSQTLDFESFLNKKFKYYKDFDEQLKNAEAPSFTKSISDVFEPYLNIWIDHQSSTIEKKLIEFTNPSRMFQKTGEGIADDDAKRSDESLNVLESAAELFRIYRQILSQLSKLTKGKALIRLSIIFSKYLMQYQHKILDAILPDSKSLISVDLKSQQEGIDIISLVLNTADYCSQTVLQLEEKIKALIEPEELSAQVEFEGPNNGFLQLIIYCINLLFYKIENDIQISWRELSNFNWKVLNEVTGESRYLGSLKSIIREDCQLVFKKVSKIIYIRNLIDKLVEMLLRNIILNIVKLEPISVIMAEQFKLDLQELKSFINILPTLTEGGDKILSSSSFKSSINTKFKNIDNLMKVLMVPSKPMDAFINSYFSIIGDSSFSNFMKVLQLKGVLKTEATEKDKFRYMDMFKLQLGSFEETNNDVNGQLKESNEYLENLNVTSTTTTIRKTHGHTKSNSRSIYLPSTVTGTSSNSTSSNFGSTVESDATSPVPPEPPVPVNPGGSPNVGADGTASKGNFGFFNGPKIDTYTLLNTKDNLEKNFAKSFSESKGTFNENFRKFFKRGE</sequence>
<dbReference type="EMBL" id="BDGI01000020">
    <property type="protein sequence ID" value="GAV27108.1"/>
    <property type="molecule type" value="Genomic_DNA"/>
</dbReference>
<dbReference type="InterPro" id="IPR039766">
    <property type="entry name" value="Vps53"/>
</dbReference>
<feature type="domain" description="Vps53 N-terminal" evidence="8">
    <location>
        <begin position="44"/>
        <end position="419"/>
    </location>
</feature>
<comment type="subcellular location">
    <subcellularLocation>
        <location evidence="2">Endosome membrane</location>
        <topology evidence="2">Peripheral membrane protein</topology>
    </subcellularLocation>
    <subcellularLocation>
        <location evidence="1">Golgi apparatus</location>
        <location evidence="1">trans-Golgi network membrane</location>
        <topology evidence="1">Peripheral membrane protein</topology>
    </subcellularLocation>
</comment>
<evidence type="ECO:0000256" key="3">
    <source>
        <dbReference type="ARBA" id="ARBA00008628"/>
    </source>
</evidence>
<proteinExistence type="inferred from homology"/>
<evidence type="ECO:0000256" key="1">
    <source>
        <dbReference type="ARBA" id="ARBA00004150"/>
    </source>
</evidence>
<evidence type="ECO:0000259" key="9">
    <source>
        <dbReference type="Pfam" id="PF16854"/>
    </source>
</evidence>
<dbReference type="GO" id="GO:0000938">
    <property type="term" value="C:GARP complex"/>
    <property type="evidence" value="ECO:0007669"/>
    <property type="project" value="InterPro"/>
</dbReference>
<name>A0A1Q2YC86_9ASCO</name>
<evidence type="ECO:0000256" key="2">
    <source>
        <dbReference type="ARBA" id="ARBA00004481"/>
    </source>
</evidence>
<evidence type="ECO:0000313" key="11">
    <source>
        <dbReference type="Proteomes" id="UP000186136"/>
    </source>
</evidence>
<gene>
    <name evidence="10" type="ORF">PMKS-000569</name>
</gene>
<dbReference type="Gene3D" id="1.10.357.110">
    <property type="entry name" value="Vacuolar protein sorting-associated protein 53, C-terminus"/>
    <property type="match status" value="1"/>
</dbReference>
<dbReference type="GO" id="GO:0010008">
    <property type="term" value="C:endosome membrane"/>
    <property type="evidence" value="ECO:0007669"/>
    <property type="project" value="UniProtKB-SubCell"/>
</dbReference>
<evidence type="ECO:0000256" key="4">
    <source>
        <dbReference type="ARBA" id="ARBA00022753"/>
    </source>
</evidence>
<keyword evidence="6" id="KW-0472">Membrane</keyword>
<evidence type="ECO:0000313" key="10">
    <source>
        <dbReference type="EMBL" id="GAV27108.1"/>
    </source>
</evidence>
<dbReference type="AlphaFoldDB" id="A0A1Q2YC86"/>
<dbReference type="GO" id="GO:0042147">
    <property type="term" value="P:retrograde transport, endosome to Golgi"/>
    <property type="evidence" value="ECO:0007669"/>
    <property type="project" value="InterPro"/>
</dbReference>
<feature type="region of interest" description="Disordered" evidence="7">
    <location>
        <begin position="795"/>
        <end position="861"/>
    </location>
</feature>